<comment type="caution">
    <text evidence="2">The sequence shown here is derived from an EMBL/GenBank/DDBJ whole genome shotgun (WGS) entry which is preliminary data.</text>
</comment>
<gene>
    <name evidence="2" type="ORF">ABVK25_007233</name>
</gene>
<protein>
    <submittedName>
        <fullName evidence="2">Uncharacterized protein</fullName>
    </submittedName>
</protein>
<accession>A0ABR4B379</accession>
<feature type="region of interest" description="Disordered" evidence="1">
    <location>
        <begin position="1"/>
        <end position="108"/>
    </location>
</feature>
<evidence type="ECO:0000313" key="2">
    <source>
        <dbReference type="EMBL" id="KAL2052361.1"/>
    </source>
</evidence>
<keyword evidence="3" id="KW-1185">Reference proteome</keyword>
<feature type="compositionally biased region" description="Polar residues" evidence="1">
    <location>
        <begin position="68"/>
        <end position="88"/>
    </location>
</feature>
<feature type="compositionally biased region" description="Polar residues" evidence="1">
    <location>
        <begin position="1"/>
        <end position="13"/>
    </location>
</feature>
<sequence>MKKQPTVQESQAAFTPRADNNKTESYHQGRRVASTQRSGDGRKKSTYGERQAASTPIAGMESAHQRPAASTQLYGNDRTLTTPQSDRSVSPGRDGLTTGITELPSPSEPMGVFIHCSGAMSKLNVPGFITQPMVQSRLPPCPELYAPDSLPDRPPDHIFPDSIPQIHYRIGLPLWILQYDLSPEIDQENPQAGILKSSSIILSLQPNTGSQGNDYQSRQ</sequence>
<dbReference type="EMBL" id="JBHFEH010000027">
    <property type="protein sequence ID" value="KAL2052361.1"/>
    <property type="molecule type" value="Genomic_DNA"/>
</dbReference>
<dbReference type="Proteomes" id="UP001590951">
    <property type="component" value="Unassembled WGS sequence"/>
</dbReference>
<proteinExistence type="predicted"/>
<organism evidence="2 3">
    <name type="scientific">Lepraria finkii</name>
    <dbReference type="NCBI Taxonomy" id="1340010"/>
    <lineage>
        <taxon>Eukaryota</taxon>
        <taxon>Fungi</taxon>
        <taxon>Dikarya</taxon>
        <taxon>Ascomycota</taxon>
        <taxon>Pezizomycotina</taxon>
        <taxon>Lecanoromycetes</taxon>
        <taxon>OSLEUM clade</taxon>
        <taxon>Lecanoromycetidae</taxon>
        <taxon>Lecanorales</taxon>
        <taxon>Lecanorineae</taxon>
        <taxon>Stereocaulaceae</taxon>
        <taxon>Lepraria</taxon>
    </lineage>
</organism>
<reference evidence="2 3" key="1">
    <citation type="submission" date="2024-09" db="EMBL/GenBank/DDBJ databases">
        <title>Rethinking Asexuality: The Enigmatic Case of Functional Sexual Genes in Lepraria (Stereocaulaceae).</title>
        <authorList>
            <person name="Doellman M."/>
            <person name="Sun Y."/>
            <person name="Barcenas-Pena A."/>
            <person name="Lumbsch H.T."/>
            <person name="Grewe F."/>
        </authorList>
    </citation>
    <scope>NUCLEOTIDE SEQUENCE [LARGE SCALE GENOMIC DNA]</scope>
    <source>
        <strain evidence="2 3">Grewe 0041</strain>
    </source>
</reference>
<evidence type="ECO:0000313" key="3">
    <source>
        <dbReference type="Proteomes" id="UP001590951"/>
    </source>
</evidence>
<name>A0ABR4B379_9LECA</name>
<evidence type="ECO:0000256" key="1">
    <source>
        <dbReference type="SAM" id="MobiDB-lite"/>
    </source>
</evidence>